<keyword evidence="3 5" id="KW-0808">Transferase</keyword>
<dbReference type="SUPFAM" id="SSF55315">
    <property type="entry name" value="L30e-like"/>
    <property type="match status" value="1"/>
</dbReference>
<dbReference type="RefSeq" id="WP_148136439.1">
    <property type="nucleotide sequence ID" value="NZ_CP017634.1"/>
</dbReference>
<dbReference type="Proteomes" id="UP000323521">
    <property type="component" value="Chromosome"/>
</dbReference>
<dbReference type="OrthoDB" id="9794400at2"/>
<feature type="domain" description="RNA 2-O ribose methyltransferase substrate binding" evidence="4">
    <location>
        <begin position="4"/>
        <end position="78"/>
    </location>
</feature>
<sequence length="246" mass="26614">MPELIAGRNSVLETLRSGRSVNKVYVAQGSREGSIREIIALVKERGIPLQESDRSVLDKLTAERHQGVVAEAAPYEYVEVEDIIKKARDRGEDPLVLILAELEDPHNFGAILRTAEAVGVHGVIIPKRRGVQLNATVAKVSSGAAEYVPVARVPNLVNAVEKLKELGLWISGADMEGDSSLWAANLTGPLALMIGGEGRGIPRLLKEKCDFRTYIPMKGVISSLNASAAASVLLFEVLRQRSKMGE</sequence>
<dbReference type="KEGG" id="fwa:DCMF_22175"/>
<dbReference type="GO" id="GO:0005829">
    <property type="term" value="C:cytosol"/>
    <property type="evidence" value="ECO:0007669"/>
    <property type="project" value="TreeGrafter"/>
</dbReference>
<dbReference type="CDD" id="cd18103">
    <property type="entry name" value="SpoU-like_RlmB"/>
    <property type="match status" value="1"/>
</dbReference>
<dbReference type="Pfam" id="PF08032">
    <property type="entry name" value="SpoU_sub_bind"/>
    <property type="match status" value="1"/>
</dbReference>
<dbReference type="GO" id="GO:0003723">
    <property type="term" value="F:RNA binding"/>
    <property type="evidence" value="ECO:0007669"/>
    <property type="project" value="InterPro"/>
</dbReference>
<accession>A0A3G1KX84</accession>
<comment type="similarity">
    <text evidence="1">Belongs to the class IV-like SAM-binding methyltransferase superfamily. RNA methyltransferase TrmH family.</text>
</comment>
<dbReference type="InterPro" id="IPR029064">
    <property type="entry name" value="Ribosomal_eL30-like_sf"/>
</dbReference>
<dbReference type="GO" id="GO:0006396">
    <property type="term" value="P:RNA processing"/>
    <property type="evidence" value="ECO:0007669"/>
    <property type="project" value="InterPro"/>
</dbReference>
<dbReference type="SMART" id="SM00967">
    <property type="entry name" value="SpoU_sub_bind"/>
    <property type="match status" value="1"/>
</dbReference>
<dbReference type="Pfam" id="PF00588">
    <property type="entry name" value="SpoU_methylase"/>
    <property type="match status" value="1"/>
</dbReference>
<dbReference type="AlphaFoldDB" id="A0A3G1KX84"/>
<gene>
    <name evidence="5" type="ORF">DCMF_22175</name>
</gene>
<dbReference type="EMBL" id="CP017634">
    <property type="protein sequence ID" value="ATW27098.1"/>
    <property type="molecule type" value="Genomic_DNA"/>
</dbReference>
<dbReference type="PANTHER" id="PTHR46429:SF1">
    <property type="entry name" value="23S RRNA (GUANOSINE-2'-O-)-METHYLTRANSFERASE RLMB"/>
    <property type="match status" value="1"/>
</dbReference>
<dbReference type="Gene3D" id="3.30.1330.30">
    <property type="match status" value="1"/>
</dbReference>
<name>A0A3G1KX84_FORW1</name>
<keyword evidence="2 5" id="KW-0489">Methyltransferase</keyword>
<proteinExistence type="inferred from homology"/>
<evidence type="ECO:0000256" key="1">
    <source>
        <dbReference type="ARBA" id="ARBA00007228"/>
    </source>
</evidence>
<dbReference type="FunFam" id="3.40.1280.10:FF:000008">
    <property type="entry name" value="Group 3 RNA methyltransferase TrmH"/>
    <property type="match status" value="1"/>
</dbReference>
<dbReference type="InterPro" id="IPR029026">
    <property type="entry name" value="tRNA_m1G_MTases_N"/>
</dbReference>
<dbReference type="InterPro" id="IPR013123">
    <property type="entry name" value="SpoU_subst-bd"/>
</dbReference>
<dbReference type="Gene3D" id="3.40.1280.10">
    <property type="match status" value="1"/>
</dbReference>
<evidence type="ECO:0000313" key="5">
    <source>
        <dbReference type="EMBL" id="ATW27098.1"/>
    </source>
</evidence>
<evidence type="ECO:0000313" key="6">
    <source>
        <dbReference type="Proteomes" id="UP000323521"/>
    </source>
</evidence>
<dbReference type="NCBIfam" id="TIGR00186">
    <property type="entry name" value="rRNA_methyl_3"/>
    <property type="match status" value="1"/>
</dbReference>
<keyword evidence="6" id="KW-1185">Reference proteome</keyword>
<dbReference type="InterPro" id="IPR004441">
    <property type="entry name" value="rRNA_MeTrfase_TrmH"/>
</dbReference>
<evidence type="ECO:0000256" key="2">
    <source>
        <dbReference type="ARBA" id="ARBA00022603"/>
    </source>
</evidence>
<reference evidence="5 6" key="1">
    <citation type="submission" date="2016-10" db="EMBL/GenBank/DDBJ databases">
        <title>Complete Genome Sequence of Peptococcaceae strain DCMF.</title>
        <authorList>
            <person name="Edwards R.J."/>
            <person name="Holland S.I."/>
            <person name="Deshpande N.P."/>
            <person name="Wong Y.K."/>
            <person name="Ertan H."/>
            <person name="Manefield M."/>
            <person name="Russell T.L."/>
            <person name="Lee M.J."/>
        </authorList>
    </citation>
    <scope>NUCLEOTIDE SEQUENCE [LARGE SCALE GENOMIC DNA]</scope>
    <source>
        <strain evidence="5 6">DCMF</strain>
    </source>
</reference>
<evidence type="ECO:0000259" key="4">
    <source>
        <dbReference type="SMART" id="SM00967"/>
    </source>
</evidence>
<protein>
    <submittedName>
        <fullName evidence="5">23S rRNA (Guanosine(2251)-2'-O)-methyltransferase RlmB</fullName>
    </submittedName>
</protein>
<dbReference type="GO" id="GO:0032259">
    <property type="term" value="P:methylation"/>
    <property type="evidence" value="ECO:0007669"/>
    <property type="project" value="UniProtKB-KW"/>
</dbReference>
<dbReference type="SUPFAM" id="SSF75217">
    <property type="entry name" value="alpha/beta knot"/>
    <property type="match status" value="1"/>
</dbReference>
<dbReference type="InterPro" id="IPR001537">
    <property type="entry name" value="SpoU_MeTrfase"/>
</dbReference>
<dbReference type="GO" id="GO:0008173">
    <property type="term" value="F:RNA methyltransferase activity"/>
    <property type="evidence" value="ECO:0007669"/>
    <property type="project" value="InterPro"/>
</dbReference>
<dbReference type="PANTHER" id="PTHR46429">
    <property type="entry name" value="23S RRNA (GUANOSINE-2'-O-)-METHYLTRANSFERASE RLMB"/>
    <property type="match status" value="1"/>
</dbReference>
<evidence type="ECO:0000256" key="3">
    <source>
        <dbReference type="ARBA" id="ARBA00022679"/>
    </source>
</evidence>
<dbReference type="InterPro" id="IPR029028">
    <property type="entry name" value="Alpha/beta_knot_MTases"/>
</dbReference>
<organism evidence="5 6">
    <name type="scientific">Formimonas warabiya</name>
    <dbReference type="NCBI Taxonomy" id="1761012"/>
    <lineage>
        <taxon>Bacteria</taxon>
        <taxon>Bacillati</taxon>
        <taxon>Bacillota</taxon>
        <taxon>Clostridia</taxon>
        <taxon>Eubacteriales</taxon>
        <taxon>Peptococcaceae</taxon>
        <taxon>Candidatus Formimonas</taxon>
    </lineage>
</organism>